<protein>
    <submittedName>
        <fullName evidence="1">DUF4262 domain-containing protein</fullName>
    </submittedName>
</protein>
<reference evidence="1 2" key="1">
    <citation type="journal article" date="2011" name="PLoS Pathog.">
        <title>Dynamic evolution of pathogenicity revealed by sequencing and comparative genomics of 19 Pseudomonas syringae isolates.</title>
        <authorList>
            <person name="Baltrus D.A."/>
            <person name="Nishimura M.T."/>
            <person name="Romanchuk A."/>
            <person name="Chang J.H."/>
            <person name="Mukhtar M.S."/>
            <person name="Cherkis K."/>
            <person name="Roach J."/>
            <person name="Grant S.R."/>
            <person name="Jones C.D."/>
            <person name="Dangl J.L."/>
        </authorList>
    </citation>
    <scope>NUCLEOTIDE SEQUENCE [LARGE SCALE GENOMIC DNA]</scope>
    <source>
        <strain evidence="1 2">M301315</strain>
    </source>
</reference>
<keyword evidence="1" id="KW-0614">Plasmid</keyword>
<dbReference type="RefSeq" id="WP_005741703.1">
    <property type="nucleotide sequence ID" value="NZ_CP031226.1"/>
</dbReference>
<evidence type="ECO:0000313" key="1">
    <source>
        <dbReference type="EMBL" id="AXH59974.1"/>
    </source>
</evidence>
<evidence type="ECO:0000313" key="2">
    <source>
        <dbReference type="Proteomes" id="UP000006426"/>
    </source>
</evidence>
<dbReference type="Pfam" id="PF14081">
    <property type="entry name" value="DUF4262"/>
    <property type="match status" value="1"/>
</dbReference>
<name>A0AAD0PWD2_PSEAV</name>
<dbReference type="GeneID" id="39474646"/>
<dbReference type="EMBL" id="CP031226">
    <property type="protein sequence ID" value="AXH59974.1"/>
    <property type="molecule type" value="Genomic_DNA"/>
</dbReference>
<sequence length="150" mass="16972">MSYAQEMIRDRVEKYGLAIQFAFPTEEDQGPRFAYTIGMTDIGHPELLVIGLPDELAGLVFNQVHDELRTGQRTGAELLIEKILSVPLQVHATDPVKSSAYTIQGDEYYRIRGLMPVYSQLIWPDPAGVYPHQDGFDEDMREIQPYLGIS</sequence>
<geneLocation type="plasmid" evidence="2">
    <name>pmppla107</name>
</geneLocation>
<accession>A0AAD0PWD2</accession>
<proteinExistence type="predicted"/>
<dbReference type="InterPro" id="IPR025358">
    <property type="entry name" value="DUF4262"/>
</dbReference>
<dbReference type="Proteomes" id="UP000006426">
    <property type="component" value="Plasmid pmppla107"/>
</dbReference>
<gene>
    <name evidence="1" type="ORF">PLA107_032630</name>
</gene>
<organism evidence="1 2">
    <name type="scientific">Pseudomonas amygdali pv. lachrymans str. M301315</name>
    <dbReference type="NCBI Taxonomy" id="629260"/>
    <lineage>
        <taxon>Bacteria</taxon>
        <taxon>Pseudomonadati</taxon>
        <taxon>Pseudomonadota</taxon>
        <taxon>Gammaproteobacteria</taxon>
        <taxon>Pseudomonadales</taxon>
        <taxon>Pseudomonadaceae</taxon>
        <taxon>Pseudomonas</taxon>
        <taxon>Pseudomonas amygdali</taxon>
    </lineage>
</organism>
<dbReference type="AlphaFoldDB" id="A0AAD0PWD2"/>